<sequence>MLKGVSPSAAEGQRPSGDILTEMGVGTGGAPRSAQSPRSLEGKETACEEEQPHCSPLERRQDRRAARLLPSASCRAPPAERLLPRASCRAPHRRRTGGEQEKFCCVS</sequence>
<accession>A0A4Z2EIJ0</accession>
<evidence type="ECO:0000313" key="2">
    <source>
        <dbReference type="EMBL" id="TNN28575.1"/>
    </source>
</evidence>
<dbReference type="Proteomes" id="UP000314294">
    <property type="component" value="Unassembled WGS sequence"/>
</dbReference>
<feature type="compositionally biased region" description="Basic and acidic residues" evidence="1">
    <location>
        <begin position="40"/>
        <end position="62"/>
    </location>
</feature>
<comment type="caution">
    <text evidence="2">The sequence shown here is derived from an EMBL/GenBank/DDBJ whole genome shotgun (WGS) entry which is preliminary data.</text>
</comment>
<feature type="region of interest" description="Disordered" evidence="1">
    <location>
        <begin position="1"/>
        <end position="62"/>
    </location>
</feature>
<dbReference type="AlphaFoldDB" id="A0A4Z2EIJ0"/>
<reference evidence="2 3" key="1">
    <citation type="submission" date="2019-03" db="EMBL/GenBank/DDBJ databases">
        <title>First draft genome of Liparis tanakae, snailfish: a comprehensive survey of snailfish specific genes.</title>
        <authorList>
            <person name="Kim W."/>
            <person name="Song I."/>
            <person name="Jeong J.-H."/>
            <person name="Kim D."/>
            <person name="Kim S."/>
            <person name="Ryu S."/>
            <person name="Song J.Y."/>
            <person name="Lee S.K."/>
        </authorList>
    </citation>
    <scope>NUCLEOTIDE SEQUENCE [LARGE SCALE GENOMIC DNA]</scope>
    <source>
        <tissue evidence="2">Muscle</tissue>
    </source>
</reference>
<evidence type="ECO:0000313" key="3">
    <source>
        <dbReference type="Proteomes" id="UP000314294"/>
    </source>
</evidence>
<proteinExistence type="predicted"/>
<protein>
    <submittedName>
        <fullName evidence="2">Uncharacterized protein</fullName>
    </submittedName>
</protein>
<name>A0A4Z2EIJ0_9TELE</name>
<gene>
    <name evidence="2" type="ORF">EYF80_061277</name>
</gene>
<organism evidence="2 3">
    <name type="scientific">Liparis tanakae</name>
    <name type="common">Tanaka's snailfish</name>
    <dbReference type="NCBI Taxonomy" id="230148"/>
    <lineage>
        <taxon>Eukaryota</taxon>
        <taxon>Metazoa</taxon>
        <taxon>Chordata</taxon>
        <taxon>Craniata</taxon>
        <taxon>Vertebrata</taxon>
        <taxon>Euteleostomi</taxon>
        <taxon>Actinopterygii</taxon>
        <taxon>Neopterygii</taxon>
        <taxon>Teleostei</taxon>
        <taxon>Neoteleostei</taxon>
        <taxon>Acanthomorphata</taxon>
        <taxon>Eupercaria</taxon>
        <taxon>Perciformes</taxon>
        <taxon>Cottioidei</taxon>
        <taxon>Cottales</taxon>
        <taxon>Liparidae</taxon>
        <taxon>Liparis</taxon>
    </lineage>
</organism>
<dbReference type="EMBL" id="SRLO01006740">
    <property type="protein sequence ID" value="TNN28575.1"/>
    <property type="molecule type" value="Genomic_DNA"/>
</dbReference>
<evidence type="ECO:0000256" key="1">
    <source>
        <dbReference type="SAM" id="MobiDB-lite"/>
    </source>
</evidence>
<keyword evidence="3" id="KW-1185">Reference proteome</keyword>